<reference evidence="2" key="1">
    <citation type="journal article" date="2023" name="Front. Plant Sci.">
        <title>Chromosomal-level genome assembly of Melastoma candidum provides insights into trichome evolution.</title>
        <authorList>
            <person name="Zhong Y."/>
            <person name="Wu W."/>
            <person name="Sun C."/>
            <person name="Zou P."/>
            <person name="Liu Y."/>
            <person name="Dai S."/>
            <person name="Zhou R."/>
        </authorList>
    </citation>
    <scope>NUCLEOTIDE SEQUENCE [LARGE SCALE GENOMIC DNA]</scope>
</reference>
<organism evidence="1 2">
    <name type="scientific">Melastoma candidum</name>
    <dbReference type="NCBI Taxonomy" id="119954"/>
    <lineage>
        <taxon>Eukaryota</taxon>
        <taxon>Viridiplantae</taxon>
        <taxon>Streptophyta</taxon>
        <taxon>Embryophyta</taxon>
        <taxon>Tracheophyta</taxon>
        <taxon>Spermatophyta</taxon>
        <taxon>Magnoliopsida</taxon>
        <taxon>eudicotyledons</taxon>
        <taxon>Gunneridae</taxon>
        <taxon>Pentapetalae</taxon>
        <taxon>rosids</taxon>
        <taxon>malvids</taxon>
        <taxon>Myrtales</taxon>
        <taxon>Melastomataceae</taxon>
        <taxon>Melastomatoideae</taxon>
        <taxon>Melastomateae</taxon>
        <taxon>Melastoma</taxon>
    </lineage>
</organism>
<evidence type="ECO:0000313" key="1">
    <source>
        <dbReference type="EMBL" id="KAI4321477.1"/>
    </source>
</evidence>
<accession>A0ACB9MB92</accession>
<comment type="caution">
    <text evidence="1">The sequence shown here is derived from an EMBL/GenBank/DDBJ whole genome shotgun (WGS) entry which is preliminary data.</text>
</comment>
<evidence type="ECO:0000313" key="2">
    <source>
        <dbReference type="Proteomes" id="UP001057402"/>
    </source>
</evidence>
<gene>
    <name evidence="1" type="ORF">MLD38_034850</name>
</gene>
<proteinExistence type="predicted"/>
<name>A0ACB9MB92_9MYRT</name>
<dbReference type="Proteomes" id="UP001057402">
    <property type="component" value="Chromosome 10"/>
</dbReference>
<keyword evidence="2" id="KW-1185">Reference proteome</keyword>
<dbReference type="EMBL" id="CM042889">
    <property type="protein sequence ID" value="KAI4321477.1"/>
    <property type="molecule type" value="Genomic_DNA"/>
</dbReference>
<protein>
    <submittedName>
        <fullName evidence="1">Uncharacterized protein</fullName>
    </submittedName>
</protein>
<sequence length="324" mass="36876">MASWLARSIADSLRLDDDHLGQQDQYEDDGPRPDSDGDDRSEAAVPDRSPTSDRDGEGPKESSEEAHARGVKEDLEELKQSLTRQLWGVANLIAPLPSSSVSPLDAWDREGEEEDVVEEESGEENDDEELVVVGVKEEVLNFASNIAMHPETWLDFPLDPDEDLDDFEMSEAQQEHVLAIESFSPRLRALRIELCPCHMSESYFWKVYFVLLHSRLDKHDSEILSTPQVMEARALWMQELHKQTKMESDWLGRSIYHMKTYSDKLGEDFPSSPSYTHSGGLPFKSFDFETVKSSMSRYSDSERCLSLSSETQIVDTPNYQSCRT</sequence>